<evidence type="ECO:0000313" key="2">
    <source>
        <dbReference type="EMBL" id="KAL2518166.1"/>
    </source>
</evidence>
<proteinExistence type="predicted"/>
<feature type="region of interest" description="Disordered" evidence="1">
    <location>
        <begin position="67"/>
        <end position="88"/>
    </location>
</feature>
<sequence length="116" mass="13045">MNNGDFFWKMKLILQEDINVDLQEVEKRWTLAWGKTKAAQERKNKQVTSSGTSVDERAIAREVLTERQGHVRGVGRDPKGKSPSLDSIGASNALQGAIQFSDSAHYEDPWFAMHEA</sequence>
<evidence type="ECO:0000313" key="3">
    <source>
        <dbReference type="Proteomes" id="UP001604336"/>
    </source>
</evidence>
<organism evidence="2 3">
    <name type="scientific">Abeliophyllum distichum</name>
    <dbReference type="NCBI Taxonomy" id="126358"/>
    <lineage>
        <taxon>Eukaryota</taxon>
        <taxon>Viridiplantae</taxon>
        <taxon>Streptophyta</taxon>
        <taxon>Embryophyta</taxon>
        <taxon>Tracheophyta</taxon>
        <taxon>Spermatophyta</taxon>
        <taxon>Magnoliopsida</taxon>
        <taxon>eudicotyledons</taxon>
        <taxon>Gunneridae</taxon>
        <taxon>Pentapetalae</taxon>
        <taxon>asterids</taxon>
        <taxon>lamiids</taxon>
        <taxon>Lamiales</taxon>
        <taxon>Oleaceae</taxon>
        <taxon>Forsythieae</taxon>
        <taxon>Abeliophyllum</taxon>
    </lineage>
</organism>
<name>A0ABD1TZL6_9LAMI</name>
<keyword evidence="3" id="KW-1185">Reference proteome</keyword>
<protein>
    <submittedName>
        <fullName evidence="2">Uncharacterized protein</fullName>
    </submittedName>
</protein>
<dbReference type="EMBL" id="JBFOLK010000004">
    <property type="protein sequence ID" value="KAL2518166.1"/>
    <property type="molecule type" value="Genomic_DNA"/>
</dbReference>
<dbReference type="AlphaFoldDB" id="A0ABD1TZL6"/>
<feature type="region of interest" description="Disordered" evidence="1">
    <location>
        <begin position="39"/>
        <end position="58"/>
    </location>
</feature>
<accession>A0ABD1TZL6</accession>
<dbReference type="Proteomes" id="UP001604336">
    <property type="component" value="Unassembled WGS sequence"/>
</dbReference>
<gene>
    <name evidence="2" type="ORF">Adt_14413</name>
</gene>
<evidence type="ECO:0000256" key="1">
    <source>
        <dbReference type="SAM" id="MobiDB-lite"/>
    </source>
</evidence>
<comment type="caution">
    <text evidence="2">The sequence shown here is derived from an EMBL/GenBank/DDBJ whole genome shotgun (WGS) entry which is preliminary data.</text>
</comment>
<reference evidence="3" key="1">
    <citation type="submission" date="2024-07" db="EMBL/GenBank/DDBJ databases">
        <title>Two chromosome-level genome assemblies of Korean endemic species Abeliophyllum distichum and Forsythia ovata (Oleaceae).</title>
        <authorList>
            <person name="Jang H."/>
        </authorList>
    </citation>
    <scope>NUCLEOTIDE SEQUENCE [LARGE SCALE GENOMIC DNA]</scope>
</reference>
<feature type="compositionally biased region" description="Basic and acidic residues" evidence="1">
    <location>
        <begin position="67"/>
        <end position="80"/>
    </location>
</feature>